<name>A0A2Z4IMV9_9BACT</name>
<proteinExistence type="predicted"/>
<dbReference type="CDD" id="cd00761">
    <property type="entry name" value="Glyco_tranf_GTA_type"/>
    <property type="match status" value="1"/>
</dbReference>
<dbReference type="EMBL" id="CP030041">
    <property type="protein sequence ID" value="AWW32059.1"/>
    <property type="molecule type" value="Genomic_DNA"/>
</dbReference>
<evidence type="ECO:0000313" key="2">
    <source>
        <dbReference type="Proteomes" id="UP000248688"/>
    </source>
</evidence>
<dbReference type="Proteomes" id="UP000248688">
    <property type="component" value="Chromosome"/>
</dbReference>
<dbReference type="Gene3D" id="3.90.550.10">
    <property type="entry name" value="Spore Coat Polysaccharide Biosynthesis Protein SpsA, Chain A"/>
    <property type="match status" value="1"/>
</dbReference>
<dbReference type="OrthoDB" id="8050875at2"/>
<accession>A0A2Z4IMV9</accession>
<reference evidence="1 2" key="1">
    <citation type="submission" date="2018-06" db="EMBL/GenBank/DDBJ databases">
        <title>Echinicola strongylocentroti sp. nov., isolated from a sea urchin Strongylocentrotus intermedius.</title>
        <authorList>
            <person name="Bae S.S."/>
        </authorList>
    </citation>
    <scope>NUCLEOTIDE SEQUENCE [LARGE SCALE GENOMIC DNA]</scope>
    <source>
        <strain evidence="1 2">MEBiC08714</strain>
    </source>
</reference>
<gene>
    <name evidence="1" type="ORF">DN752_19030</name>
</gene>
<sequence length="304" mass="36110">MIFLFKGKIQCGRKEWRDMYCKFTSLLNFLITLYKPSKRKFIPTGYNGDKKALIDIYTIAFNNAEFIKNQILLIKLRFKDPHKHFIIDNSSDVLIREKLIKICKQHQVAYIGLPTINYSPNKSHAMAMHWTFAHLIKKRKPKFFCFLDHDIFPIKDFSFLDKMKNGIYGRIMHLYTQNGYVEQISNSYPYWSIWAGFCFFDYKLFKDIKSYKINFFSKRFEGKGFLDTGGGLWEKIYSKIPYPKKMANFEVLNFREGAKEDLQSSSFELIDGWIHFVSLSNWRPTSNLEEKIEKFNEIIGKLDN</sequence>
<dbReference type="SUPFAM" id="SSF53448">
    <property type="entry name" value="Nucleotide-diphospho-sugar transferases"/>
    <property type="match status" value="1"/>
</dbReference>
<protein>
    <submittedName>
        <fullName evidence="1">Uncharacterized protein</fullName>
    </submittedName>
</protein>
<organism evidence="1 2">
    <name type="scientific">Echinicola strongylocentroti</name>
    <dbReference type="NCBI Taxonomy" id="1795355"/>
    <lineage>
        <taxon>Bacteria</taxon>
        <taxon>Pseudomonadati</taxon>
        <taxon>Bacteroidota</taxon>
        <taxon>Cytophagia</taxon>
        <taxon>Cytophagales</taxon>
        <taxon>Cyclobacteriaceae</taxon>
        <taxon>Echinicola</taxon>
    </lineage>
</organism>
<dbReference type="KEGG" id="est:DN752_19030"/>
<evidence type="ECO:0000313" key="1">
    <source>
        <dbReference type="EMBL" id="AWW32059.1"/>
    </source>
</evidence>
<dbReference type="AlphaFoldDB" id="A0A2Z4IMV9"/>
<dbReference type="InterPro" id="IPR029044">
    <property type="entry name" value="Nucleotide-diphossugar_trans"/>
</dbReference>
<keyword evidence="2" id="KW-1185">Reference proteome</keyword>